<dbReference type="EC" id="2.1.1.64" evidence="5"/>
<evidence type="ECO:0000313" key="6">
    <source>
        <dbReference type="Proteomes" id="UP001597327"/>
    </source>
</evidence>
<evidence type="ECO:0000256" key="2">
    <source>
        <dbReference type="ARBA" id="ARBA00022679"/>
    </source>
</evidence>
<dbReference type="EC" id="2.1.1.222" evidence="5"/>
<name>A0ABW4JSC9_9HYPH</name>
<feature type="domain" description="Methyltransferase" evidence="4">
    <location>
        <begin position="78"/>
        <end position="170"/>
    </location>
</feature>
<dbReference type="InterPro" id="IPR029063">
    <property type="entry name" value="SAM-dependent_MTases_sf"/>
</dbReference>
<dbReference type="PANTHER" id="PTHR43464:SF19">
    <property type="entry name" value="UBIQUINONE BIOSYNTHESIS O-METHYLTRANSFERASE, MITOCHONDRIAL"/>
    <property type="match status" value="1"/>
</dbReference>
<dbReference type="Proteomes" id="UP001597327">
    <property type="component" value="Unassembled WGS sequence"/>
</dbReference>
<evidence type="ECO:0000259" key="4">
    <source>
        <dbReference type="Pfam" id="PF13649"/>
    </source>
</evidence>
<organism evidence="5 6">
    <name type="scientific">Roseibium aestuarii</name>
    <dbReference type="NCBI Taxonomy" id="2600299"/>
    <lineage>
        <taxon>Bacteria</taxon>
        <taxon>Pseudomonadati</taxon>
        <taxon>Pseudomonadota</taxon>
        <taxon>Alphaproteobacteria</taxon>
        <taxon>Hyphomicrobiales</taxon>
        <taxon>Stappiaceae</taxon>
        <taxon>Roseibium</taxon>
    </lineage>
</organism>
<evidence type="ECO:0000256" key="3">
    <source>
        <dbReference type="ARBA" id="ARBA00022691"/>
    </source>
</evidence>
<dbReference type="SUPFAM" id="SSF53335">
    <property type="entry name" value="S-adenosyl-L-methionine-dependent methyltransferases"/>
    <property type="match status" value="1"/>
</dbReference>
<keyword evidence="3" id="KW-0949">S-adenosyl-L-methionine</keyword>
<dbReference type="Pfam" id="PF13649">
    <property type="entry name" value="Methyltransf_25"/>
    <property type="match status" value="1"/>
</dbReference>
<keyword evidence="6" id="KW-1185">Reference proteome</keyword>
<reference evidence="6" key="1">
    <citation type="journal article" date="2019" name="Int. J. Syst. Evol. Microbiol.">
        <title>The Global Catalogue of Microorganisms (GCM) 10K type strain sequencing project: providing services to taxonomists for standard genome sequencing and annotation.</title>
        <authorList>
            <consortium name="The Broad Institute Genomics Platform"/>
            <consortium name="The Broad Institute Genome Sequencing Center for Infectious Disease"/>
            <person name="Wu L."/>
            <person name="Ma J."/>
        </authorList>
    </citation>
    <scope>NUCLEOTIDE SEQUENCE [LARGE SCALE GENOMIC DNA]</scope>
    <source>
        <strain evidence="6">JCM 3369</strain>
    </source>
</reference>
<accession>A0ABW4JSC9</accession>
<protein>
    <submittedName>
        <fullName evidence="5">Class I SAM-dependent methyltransferase</fullName>
        <ecNumber evidence="5">2.1.1.222</ecNumber>
        <ecNumber evidence="5">2.1.1.64</ecNumber>
    </submittedName>
</protein>
<keyword evidence="2 5" id="KW-0808">Transferase</keyword>
<evidence type="ECO:0000313" key="5">
    <source>
        <dbReference type="EMBL" id="MFD1694496.1"/>
    </source>
</evidence>
<keyword evidence="1 5" id="KW-0489">Methyltransferase</keyword>
<dbReference type="CDD" id="cd02440">
    <property type="entry name" value="AdoMet_MTases"/>
    <property type="match status" value="1"/>
</dbReference>
<dbReference type="RefSeq" id="WP_149891658.1">
    <property type="nucleotide sequence ID" value="NZ_JBHUFA010000001.1"/>
</dbReference>
<dbReference type="Gene3D" id="3.40.50.150">
    <property type="entry name" value="Vaccinia Virus protein VP39"/>
    <property type="match status" value="1"/>
</dbReference>
<dbReference type="GO" id="GO:0102208">
    <property type="term" value="F:2-polyprenyl-6-hydroxyphenol methylase activity"/>
    <property type="evidence" value="ECO:0007669"/>
    <property type="project" value="UniProtKB-EC"/>
</dbReference>
<dbReference type="GO" id="GO:0061542">
    <property type="term" value="F:3-demethylubiquinol 3-O-methyltransferase activity"/>
    <property type="evidence" value="ECO:0007669"/>
    <property type="project" value="UniProtKB-EC"/>
</dbReference>
<dbReference type="EMBL" id="JBHUFA010000001">
    <property type="protein sequence ID" value="MFD1694496.1"/>
    <property type="molecule type" value="Genomic_DNA"/>
</dbReference>
<sequence>MPDDRPDAFLARRDAARARLDDLTGGKGGSSADRAEWFRTVYREAAGDTAAVPWADGKAKQALVDWLADHPGQGQTALDVACGLGDNAQALAEAGYTTTAFDLAPEAIDWARSRFPGSSVRYVAADLIELPPDWSGAFDLVHECYTLQALQEPLRSRAVDVLAGLLKPAGRLLLISRVRAEGAASDGPPWPLSPSEWRRFESLGLTLVEATSYEITRPGRTIPHVRAVFARPA</sequence>
<comment type="caution">
    <text evidence="5">The sequence shown here is derived from an EMBL/GenBank/DDBJ whole genome shotgun (WGS) entry which is preliminary data.</text>
</comment>
<evidence type="ECO:0000256" key="1">
    <source>
        <dbReference type="ARBA" id="ARBA00022603"/>
    </source>
</evidence>
<gene>
    <name evidence="5" type="ORF">ACFSC7_03140</name>
</gene>
<dbReference type="InterPro" id="IPR041698">
    <property type="entry name" value="Methyltransf_25"/>
</dbReference>
<proteinExistence type="predicted"/>
<dbReference type="GO" id="GO:0032259">
    <property type="term" value="P:methylation"/>
    <property type="evidence" value="ECO:0007669"/>
    <property type="project" value="UniProtKB-KW"/>
</dbReference>
<dbReference type="PANTHER" id="PTHR43464">
    <property type="entry name" value="METHYLTRANSFERASE"/>
    <property type="match status" value="1"/>
</dbReference>